<evidence type="ECO:0000313" key="8">
    <source>
        <dbReference type="EMBL" id="MCJ7858980.1"/>
    </source>
</evidence>
<dbReference type="RefSeq" id="WP_244804715.1">
    <property type="nucleotide sequence ID" value="NZ_JALIEA010000016.1"/>
</dbReference>
<proteinExistence type="predicted"/>
<evidence type="ECO:0000256" key="2">
    <source>
        <dbReference type="ARBA" id="ARBA00022475"/>
    </source>
</evidence>
<evidence type="ECO:0000313" key="9">
    <source>
        <dbReference type="Proteomes" id="UP001139207"/>
    </source>
</evidence>
<keyword evidence="4 6" id="KW-1133">Transmembrane helix</keyword>
<feature type="transmembrane region" description="Helical" evidence="6">
    <location>
        <begin position="41"/>
        <end position="62"/>
    </location>
</feature>
<feature type="transmembrane region" description="Helical" evidence="6">
    <location>
        <begin position="74"/>
        <end position="98"/>
    </location>
</feature>
<protein>
    <submittedName>
        <fullName evidence="8">RDD family protein</fullName>
    </submittedName>
</protein>
<dbReference type="Pfam" id="PF06271">
    <property type="entry name" value="RDD"/>
    <property type="match status" value="1"/>
</dbReference>
<evidence type="ECO:0000259" key="7">
    <source>
        <dbReference type="Pfam" id="PF06271"/>
    </source>
</evidence>
<evidence type="ECO:0000256" key="4">
    <source>
        <dbReference type="ARBA" id="ARBA00022989"/>
    </source>
</evidence>
<dbReference type="GO" id="GO:0005886">
    <property type="term" value="C:plasma membrane"/>
    <property type="evidence" value="ECO:0007669"/>
    <property type="project" value="UniProtKB-SubCell"/>
</dbReference>
<feature type="domain" description="RDD" evidence="7">
    <location>
        <begin position="35"/>
        <end position="168"/>
    </location>
</feature>
<evidence type="ECO:0000256" key="5">
    <source>
        <dbReference type="ARBA" id="ARBA00023136"/>
    </source>
</evidence>
<evidence type="ECO:0000256" key="6">
    <source>
        <dbReference type="SAM" id="Phobius"/>
    </source>
</evidence>
<keyword evidence="2" id="KW-1003">Cell membrane</keyword>
<dbReference type="InterPro" id="IPR051791">
    <property type="entry name" value="Pra-immunoreactive"/>
</dbReference>
<comment type="caution">
    <text evidence="8">The sequence shown here is derived from an EMBL/GenBank/DDBJ whole genome shotgun (WGS) entry which is preliminary data.</text>
</comment>
<sequence length="175" mass="18577">MTNTPNPYDGVLPYGAYTNDPYGQDPNRLVPNDRPGAGRRLAGTLIDGIIIAIISNAIASLAGVDLTDLGTGSMFTMSLITIVVWLIARVGSEVAWGASPGKRILGMKVVTADGSNPDAVSSLKRNSWIVSQIIPFVGGLVQIALQIFIGVGIANDPEKRSWFDKLGNLTVVRSR</sequence>
<keyword evidence="5 6" id="KW-0472">Membrane</keyword>
<gene>
    <name evidence="8" type="ORF">MUN33_09700</name>
</gene>
<dbReference type="Proteomes" id="UP001139207">
    <property type="component" value="Unassembled WGS sequence"/>
</dbReference>
<feature type="transmembrane region" description="Helical" evidence="6">
    <location>
        <begin position="133"/>
        <end position="154"/>
    </location>
</feature>
<evidence type="ECO:0000256" key="1">
    <source>
        <dbReference type="ARBA" id="ARBA00004651"/>
    </source>
</evidence>
<organism evidence="8 9">
    <name type="scientific">Corynebacterium kalidii</name>
    <dbReference type="NCBI Taxonomy" id="2931982"/>
    <lineage>
        <taxon>Bacteria</taxon>
        <taxon>Bacillati</taxon>
        <taxon>Actinomycetota</taxon>
        <taxon>Actinomycetes</taxon>
        <taxon>Mycobacteriales</taxon>
        <taxon>Corynebacteriaceae</taxon>
        <taxon>Corynebacterium</taxon>
    </lineage>
</organism>
<accession>A0A9X1WHW3</accession>
<dbReference type="EMBL" id="JALIEA010000016">
    <property type="protein sequence ID" value="MCJ7858980.1"/>
    <property type="molecule type" value="Genomic_DNA"/>
</dbReference>
<evidence type="ECO:0000256" key="3">
    <source>
        <dbReference type="ARBA" id="ARBA00022692"/>
    </source>
</evidence>
<dbReference type="AlphaFoldDB" id="A0A9X1WHW3"/>
<name>A0A9X1WHW3_9CORY</name>
<keyword evidence="3 6" id="KW-0812">Transmembrane</keyword>
<dbReference type="PANTHER" id="PTHR36115">
    <property type="entry name" value="PROLINE-RICH ANTIGEN HOMOLOG-RELATED"/>
    <property type="match status" value="1"/>
</dbReference>
<reference evidence="8" key="1">
    <citation type="submission" date="2022-04" db="EMBL/GenBank/DDBJ databases">
        <title>Corynebacterium kalidii LD5P10.</title>
        <authorList>
            <person name="Sun J.Q."/>
        </authorList>
    </citation>
    <scope>NUCLEOTIDE SEQUENCE</scope>
    <source>
        <strain evidence="8">LD5P10</strain>
    </source>
</reference>
<dbReference type="InterPro" id="IPR010432">
    <property type="entry name" value="RDD"/>
</dbReference>
<comment type="subcellular location">
    <subcellularLocation>
        <location evidence="1">Cell membrane</location>
        <topology evidence="1">Multi-pass membrane protein</topology>
    </subcellularLocation>
</comment>
<keyword evidence="9" id="KW-1185">Reference proteome</keyword>